<reference evidence="2" key="2">
    <citation type="journal article" date="2022" name="Hortic Res">
        <title>The genome of Dioscorea zingiberensis sheds light on the biosynthesis, origin and evolution of the medicinally important diosgenin saponins.</title>
        <authorList>
            <person name="Li Y."/>
            <person name="Tan C."/>
            <person name="Li Z."/>
            <person name="Guo J."/>
            <person name="Li S."/>
            <person name="Chen X."/>
            <person name="Wang C."/>
            <person name="Dai X."/>
            <person name="Yang H."/>
            <person name="Song W."/>
            <person name="Hou L."/>
            <person name="Xu J."/>
            <person name="Tong Z."/>
            <person name="Xu A."/>
            <person name="Yuan X."/>
            <person name="Wang W."/>
            <person name="Yang Q."/>
            <person name="Chen L."/>
            <person name="Sun Z."/>
            <person name="Wang K."/>
            <person name="Pan B."/>
            <person name="Chen J."/>
            <person name="Bao Y."/>
            <person name="Liu F."/>
            <person name="Qi X."/>
            <person name="Gang D.R."/>
            <person name="Wen J."/>
            <person name="Li J."/>
        </authorList>
    </citation>
    <scope>NUCLEOTIDE SEQUENCE</scope>
    <source>
        <strain evidence="2">Dzin_1.0</strain>
    </source>
</reference>
<organism evidence="2 3">
    <name type="scientific">Dioscorea zingiberensis</name>
    <dbReference type="NCBI Taxonomy" id="325984"/>
    <lineage>
        <taxon>Eukaryota</taxon>
        <taxon>Viridiplantae</taxon>
        <taxon>Streptophyta</taxon>
        <taxon>Embryophyta</taxon>
        <taxon>Tracheophyta</taxon>
        <taxon>Spermatophyta</taxon>
        <taxon>Magnoliopsida</taxon>
        <taxon>Liliopsida</taxon>
        <taxon>Dioscoreales</taxon>
        <taxon>Dioscoreaceae</taxon>
        <taxon>Dioscorea</taxon>
    </lineage>
</organism>
<dbReference type="PANTHER" id="PTHR48006">
    <property type="entry name" value="LEUCINE-RICH REPEAT-CONTAINING PROTEIN DDB_G0281931-RELATED"/>
    <property type="match status" value="1"/>
</dbReference>
<feature type="signal peptide" evidence="1">
    <location>
        <begin position="1"/>
        <end position="23"/>
    </location>
</feature>
<dbReference type="SUPFAM" id="SSF52058">
    <property type="entry name" value="L domain-like"/>
    <property type="match status" value="1"/>
</dbReference>
<accession>A0A9D5D7T5</accession>
<keyword evidence="1" id="KW-0732">Signal</keyword>
<protein>
    <submittedName>
        <fullName evidence="2">Uncharacterized protein</fullName>
    </submittedName>
</protein>
<dbReference type="Gene3D" id="3.80.10.10">
    <property type="entry name" value="Ribonuclease Inhibitor"/>
    <property type="match status" value="1"/>
</dbReference>
<dbReference type="Proteomes" id="UP001085076">
    <property type="component" value="Miscellaneous, Linkage group lg01"/>
</dbReference>
<proteinExistence type="predicted"/>
<evidence type="ECO:0000313" key="2">
    <source>
        <dbReference type="EMBL" id="KAJ0986354.1"/>
    </source>
</evidence>
<dbReference type="InterPro" id="IPR051824">
    <property type="entry name" value="LRR_Rcpt-Like_S/T_Kinase"/>
</dbReference>
<comment type="caution">
    <text evidence="2">The sequence shown here is derived from an EMBL/GenBank/DDBJ whole genome shotgun (WGS) entry which is preliminary data.</text>
</comment>
<name>A0A9D5D7T5_9LILI</name>
<dbReference type="PANTHER" id="PTHR48006:SF60">
    <property type="entry name" value="PROTEIN KINASE DOMAIN-CONTAINING PROTEIN"/>
    <property type="match status" value="1"/>
</dbReference>
<evidence type="ECO:0000313" key="3">
    <source>
        <dbReference type="Proteomes" id="UP001085076"/>
    </source>
</evidence>
<evidence type="ECO:0000256" key="1">
    <source>
        <dbReference type="SAM" id="SignalP"/>
    </source>
</evidence>
<dbReference type="OrthoDB" id="1897577at2759"/>
<sequence length="156" mass="17164">MLPRFLFLCLLVWGYFGTLHCQAQPLVLSEVDALKIIGGKLGKQWDFTVDPCSRTSGWVDPNSNKDFAVNVSACNDTSCHVISILLKGQSLKGSLPDEFFNLTSLQVMNYLNGTIPVAWASLTLTNLSLLGNRISGKIPKELGHITTLQELVLQDK</sequence>
<dbReference type="InterPro" id="IPR032675">
    <property type="entry name" value="LRR_dom_sf"/>
</dbReference>
<reference evidence="2" key="1">
    <citation type="submission" date="2021-03" db="EMBL/GenBank/DDBJ databases">
        <authorList>
            <person name="Li Z."/>
            <person name="Yang C."/>
        </authorList>
    </citation>
    <scope>NUCLEOTIDE SEQUENCE</scope>
    <source>
        <strain evidence="2">Dzin_1.0</strain>
        <tissue evidence="2">Leaf</tissue>
    </source>
</reference>
<dbReference type="AlphaFoldDB" id="A0A9D5D7T5"/>
<dbReference type="EMBL" id="JAGGNH010000001">
    <property type="protein sequence ID" value="KAJ0986354.1"/>
    <property type="molecule type" value="Genomic_DNA"/>
</dbReference>
<keyword evidence="3" id="KW-1185">Reference proteome</keyword>
<gene>
    <name evidence="2" type="ORF">J5N97_004710</name>
</gene>
<feature type="chain" id="PRO_5038932224" evidence="1">
    <location>
        <begin position="24"/>
        <end position="156"/>
    </location>
</feature>